<dbReference type="InterPro" id="IPR000643">
    <property type="entry name" value="Iodothyronine_deiodinase"/>
</dbReference>
<dbReference type="Gene3D" id="3.40.30.10">
    <property type="entry name" value="Glutaredoxin"/>
    <property type="match status" value="1"/>
</dbReference>
<dbReference type="PANTHER" id="PTHR11781:SF22">
    <property type="entry name" value="TYPE I IODOTHYRONINE DEIODINASE"/>
    <property type="match status" value="1"/>
</dbReference>
<dbReference type="InterPro" id="IPR036249">
    <property type="entry name" value="Thioredoxin-like_sf"/>
</dbReference>
<comment type="caution">
    <text evidence="1">The sequence shown here is derived from an EMBL/GenBank/DDBJ whole genome shotgun (WGS) entry which is preliminary data.</text>
</comment>
<dbReference type="RefSeq" id="WP_274691969.1">
    <property type="nucleotide sequence ID" value="NZ_JAPMOU010000076.1"/>
</dbReference>
<dbReference type="EMBL" id="JAPMOU010000076">
    <property type="protein sequence ID" value="MDE1465665.1"/>
    <property type="molecule type" value="Genomic_DNA"/>
</dbReference>
<sequence>MDKKLKEKLLSMSEEHFEKYIGFTEEKWRFIKAQLSNRELAAPAIVNSSAPLFCVKSLVSNTGKAGGEITIDQYLGRTLALIFGSYTCPIFRSHTKRINEVYRELRKEIAFLCIYVYEMHPLDGWMIPVNLKDDVIFNQPTTLAQRAAIANIWRTKQSISMDIALDDMNNTTDSLYAGSPERLYVINGNGIITYRSPEGPFDDSFVEEWYRYIKQELK</sequence>
<protein>
    <recommendedName>
        <fullName evidence="3">Iodothyronine deiodinase</fullName>
    </recommendedName>
</protein>
<dbReference type="Proteomes" id="UP001528823">
    <property type="component" value="Unassembled WGS sequence"/>
</dbReference>
<name>A0ABT5UH21_9GAMM</name>
<keyword evidence="2" id="KW-1185">Reference proteome</keyword>
<dbReference type="Pfam" id="PF00837">
    <property type="entry name" value="T4_deiodinase"/>
    <property type="match status" value="1"/>
</dbReference>
<evidence type="ECO:0000313" key="2">
    <source>
        <dbReference type="Proteomes" id="UP001528823"/>
    </source>
</evidence>
<reference evidence="1 2" key="1">
    <citation type="submission" date="2022-11" db="EMBL/GenBank/DDBJ databases">
        <title>Spartinivicinus poritis sp. nov., isolated from scleractinian coral Porites lutea.</title>
        <authorList>
            <person name="Zhang G."/>
            <person name="Cai L."/>
            <person name="Wei Q."/>
        </authorList>
    </citation>
    <scope>NUCLEOTIDE SEQUENCE [LARGE SCALE GENOMIC DNA]</scope>
    <source>
        <strain evidence="1 2">A2-2</strain>
    </source>
</reference>
<evidence type="ECO:0000313" key="1">
    <source>
        <dbReference type="EMBL" id="MDE1465665.1"/>
    </source>
</evidence>
<evidence type="ECO:0008006" key="3">
    <source>
        <dbReference type="Google" id="ProtNLM"/>
    </source>
</evidence>
<proteinExistence type="predicted"/>
<dbReference type="PANTHER" id="PTHR11781">
    <property type="entry name" value="IODOTHYRONINE DEIODINASE"/>
    <property type="match status" value="1"/>
</dbReference>
<organism evidence="1 2">
    <name type="scientific">Spartinivicinus poritis</name>
    <dbReference type="NCBI Taxonomy" id="2994640"/>
    <lineage>
        <taxon>Bacteria</taxon>
        <taxon>Pseudomonadati</taxon>
        <taxon>Pseudomonadota</taxon>
        <taxon>Gammaproteobacteria</taxon>
        <taxon>Oceanospirillales</taxon>
        <taxon>Zooshikellaceae</taxon>
        <taxon>Spartinivicinus</taxon>
    </lineage>
</organism>
<dbReference type="SUPFAM" id="SSF52833">
    <property type="entry name" value="Thioredoxin-like"/>
    <property type="match status" value="1"/>
</dbReference>
<accession>A0ABT5UH21</accession>
<gene>
    <name evidence="1" type="ORF">ORQ98_27250</name>
</gene>